<evidence type="ECO:0000313" key="1">
    <source>
        <dbReference type="EMBL" id="JAD46133.1"/>
    </source>
</evidence>
<dbReference type="EMBL" id="GBRH01251762">
    <property type="protein sequence ID" value="JAD46133.1"/>
    <property type="molecule type" value="Transcribed_RNA"/>
</dbReference>
<sequence>MRASSSLAFYWRYSCYTCLQRPYSNQCISYLNCFLQ</sequence>
<protein>
    <submittedName>
        <fullName evidence="1">Uncharacterized protein</fullName>
    </submittedName>
</protein>
<reference evidence="1" key="1">
    <citation type="submission" date="2014-09" db="EMBL/GenBank/DDBJ databases">
        <authorList>
            <person name="Magalhaes I.L.F."/>
            <person name="Oliveira U."/>
            <person name="Santos F.R."/>
            <person name="Vidigal T.H.D.A."/>
            <person name="Brescovit A.D."/>
            <person name="Santos A.J."/>
        </authorList>
    </citation>
    <scope>NUCLEOTIDE SEQUENCE</scope>
    <source>
        <tissue evidence="1">Shoot tissue taken approximately 20 cm above the soil surface</tissue>
    </source>
</reference>
<name>A0A0A9A8A6_ARUDO</name>
<reference evidence="1" key="2">
    <citation type="journal article" date="2015" name="Data Brief">
        <title>Shoot transcriptome of the giant reed, Arundo donax.</title>
        <authorList>
            <person name="Barrero R.A."/>
            <person name="Guerrero F.D."/>
            <person name="Moolhuijzen P."/>
            <person name="Goolsby J.A."/>
            <person name="Tidwell J."/>
            <person name="Bellgard S.E."/>
            <person name="Bellgard M.I."/>
        </authorList>
    </citation>
    <scope>NUCLEOTIDE SEQUENCE</scope>
    <source>
        <tissue evidence="1">Shoot tissue taken approximately 20 cm above the soil surface</tissue>
    </source>
</reference>
<proteinExistence type="predicted"/>
<accession>A0A0A9A8A6</accession>
<organism evidence="1">
    <name type="scientific">Arundo donax</name>
    <name type="common">Giant reed</name>
    <name type="synonym">Donax arundinaceus</name>
    <dbReference type="NCBI Taxonomy" id="35708"/>
    <lineage>
        <taxon>Eukaryota</taxon>
        <taxon>Viridiplantae</taxon>
        <taxon>Streptophyta</taxon>
        <taxon>Embryophyta</taxon>
        <taxon>Tracheophyta</taxon>
        <taxon>Spermatophyta</taxon>
        <taxon>Magnoliopsida</taxon>
        <taxon>Liliopsida</taxon>
        <taxon>Poales</taxon>
        <taxon>Poaceae</taxon>
        <taxon>PACMAD clade</taxon>
        <taxon>Arundinoideae</taxon>
        <taxon>Arundineae</taxon>
        <taxon>Arundo</taxon>
    </lineage>
</organism>
<dbReference type="AlphaFoldDB" id="A0A0A9A8A6"/>